<evidence type="ECO:0000256" key="1">
    <source>
        <dbReference type="ARBA" id="ARBA00022729"/>
    </source>
</evidence>
<dbReference type="InterPro" id="IPR012289">
    <property type="entry name" value="Lytic_TGlycosylase_superhlx_L"/>
</dbReference>
<keyword evidence="1" id="KW-0732">Signal</keyword>
<dbReference type="GO" id="GO:0016829">
    <property type="term" value="F:lyase activity"/>
    <property type="evidence" value="ECO:0007669"/>
    <property type="project" value="UniProtKB-KW"/>
</dbReference>
<dbReference type="PANTHER" id="PTHR37423:SF5">
    <property type="entry name" value="SOLUBLE LYTIC MUREIN TRANSGLYCOSYLASE"/>
    <property type="match status" value="1"/>
</dbReference>
<dbReference type="Pfam" id="PF01464">
    <property type="entry name" value="SLT"/>
    <property type="match status" value="1"/>
</dbReference>
<dbReference type="InterPro" id="IPR008939">
    <property type="entry name" value="Lytic_TGlycosylase_superhlx_U"/>
</dbReference>
<keyword evidence="4" id="KW-0456">Lyase</keyword>
<feature type="domain" description="Lytic transglycosylase superhelical linker" evidence="3">
    <location>
        <begin position="393"/>
        <end position="450"/>
    </location>
</feature>
<dbReference type="Gene3D" id="1.10.1240.20">
    <property type="entry name" value="Lytic transglycosylase, superhelical linker domain"/>
    <property type="match status" value="1"/>
</dbReference>
<protein>
    <submittedName>
        <fullName evidence="4">Soluble lytic murein transglycosylase</fullName>
        <ecNumber evidence="4">4.2.2.-</ecNumber>
    </submittedName>
</protein>
<dbReference type="EMBL" id="MLJW01000067">
    <property type="protein sequence ID" value="OIR03339.1"/>
    <property type="molecule type" value="Genomic_DNA"/>
</dbReference>
<dbReference type="InterPro" id="IPR023346">
    <property type="entry name" value="Lysozyme-like_dom_sf"/>
</dbReference>
<feature type="domain" description="Transglycosylase SLT" evidence="2">
    <location>
        <begin position="471"/>
        <end position="579"/>
    </location>
</feature>
<sequence>MRLVLFLLLALPVCALADQESDFRIAREALRVGNASRLDKVAESLRETPLEPYVTYYQLRMHWGVKATPAIKAFLARTDESPVVDQFRGEWLKYLGERESWDEFAEEYPHLVNTDNELTCYALQLRQQSDAVGALAEARKLWFNSEEMPDSCTPLFIEAIKQGIISETDIWQRMRLALESNNTSLARELIKKLPKAEVFPAAELSVAARNPRHYLEKTKFENAGMGRRMVALFALQRLARQSPQIAYTRWEHMANYFSEDEQRYFFGWQGYAGAQAHDERALLWYSVAGDAALNPKQLAWRTRAALRANNWHEVWESISAMSPQQQSEGVWRYWKGRALMALGRPVEAEALFTDLSREYNFYGQLASEELGGAPGAGMGSVHYQPSDTEIETIQAMPAIQRTLLLYRMDMRTEAAKEWAWATRNFSDRQLLVAAEVARRNEMYDRSINAADRTVQLHDFNLRYPAPYRESMQENLHKHGLEEAWVYGLMRQESRFATKAKSDAGAAGLMQIMPDTARWVARQIGMKGYRKGLIHQLDVNIQLGTYYMKTVSHQFDDNPVLASAAYNAGPTRARQWRGTQPMEGAIYVETIPFDETRDYVKKVMSNTMYYSKLFGQTSQSLKQRLGTIEAQNAKNQKSYRDER</sequence>
<dbReference type="InterPro" id="IPR037061">
    <property type="entry name" value="Lytic_TGlycoase_superhlx_L_sf"/>
</dbReference>
<dbReference type="GO" id="GO:0042597">
    <property type="term" value="C:periplasmic space"/>
    <property type="evidence" value="ECO:0007669"/>
    <property type="project" value="InterPro"/>
</dbReference>
<dbReference type="CDD" id="cd13401">
    <property type="entry name" value="Slt70-like"/>
    <property type="match status" value="1"/>
</dbReference>
<dbReference type="Pfam" id="PF14718">
    <property type="entry name" value="SLT_L"/>
    <property type="match status" value="1"/>
</dbReference>
<evidence type="ECO:0000259" key="2">
    <source>
        <dbReference type="Pfam" id="PF01464"/>
    </source>
</evidence>
<organism evidence="4">
    <name type="scientific">mine drainage metagenome</name>
    <dbReference type="NCBI Taxonomy" id="410659"/>
    <lineage>
        <taxon>unclassified sequences</taxon>
        <taxon>metagenomes</taxon>
        <taxon>ecological metagenomes</taxon>
    </lineage>
</organism>
<reference evidence="4" key="1">
    <citation type="submission" date="2016-10" db="EMBL/GenBank/DDBJ databases">
        <title>Sequence of Gallionella enrichment culture.</title>
        <authorList>
            <person name="Poehlein A."/>
            <person name="Muehling M."/>
            <person name="Daniel R."/>
        </authorList>
    </citation>
    <scope>NUCLEOTIDE SEQUENCE</scope>
</reference>
<name>A0A1J5S5Y3_9ZZZZ</name>
<dbReference type="SUPFAM" id="SSF53955">
    <property type="entry name" value="Lysozyme-like"/>
    <property type="match status" value="1"/>
</dbReference>
<gene>
    <name evidence="4" type="primary">slt_5</name>
    <name evidence="4" type="ORF">GALL_146110</name>
</gene>
<evidence type="ECO:0000259" key="3">
    <source>
        <dbReference type="Pfam" id="PF14718"/>
    </source>
</evidence>
<proteinExistence type="predicted"/>
<dbReference type="EC" id="4.2.2.-" evidence="4"/>
<comment type="caution">
    <text evidence="4">The sequence shown here is derived from an EMBL/GenBank/DDBJ whole genome shotgun (WGS) entry which is preliminary data.</text>
</comment>
<dbReference type="GO" id="GO:0004553">
    <property type="term" value="F:hydrolase activity, hydrolyzing O-glycosyl compounds"/>
    <property type="evidence" value="ECO:0007669"/>
    <property type="project" value="InterPro"/>
</dbReference>
<evidence type="ECO:0000313" key="4">
    <source>
        <dbReference type="EMBL" id="OIR03339.1"/>
    </source>
</evidence>
<accession>A0A1J5S5Y3</accession>
<dbReference type="InterPro" id="IPR008258">
    <property type="entry name" value="Transglycosylase_SLT_dom_1"/>
</dbReference>
<dbReference type="SUPFAM" id="SSF48435">
    <property type="entry name" value="Bacterial muramidases"/>
    <property type="match status" value="1"/>
</dbReference>
<dbReference type="Gene3D" id="1.25.20.10">
    <property type="entry name" value="Bacterial muramidases"/>
    <property type="match status" value="1"/>
</dbReference>
<dbReference type="AlphaFoldDB" id="A0A1J5S5Y3"/>
<dbReference type="PANTHER" id="PTHR37423">
    <property type="entry name" value="SOLUBLE LYTIC MUREIN TRANSGLYCOSYLASE-RELATED"/>
    <property type="match status" value="1"/>
</dbReference>
<dbReference type="Gene3D" id="1.10.530.10">
    <property type="match status" value="1"/>
</dbReference>